<gene>
    <name evidence="1" type="ORF">LCGC14_2369420</name>
</gene>
<sequence>YQAHKLMESGHIEYDQYKSLFSELTGDSMEHAEQTAEKVRALWAMYKDDEE</sequence>
<dbReference type="EMBL" id="LAZR01034890">
    <property type="protein sequence ID" value="KKL29012.1"/>
    <property type="molecule type" value="Genomic_DNA"/>
</dbReference>
<accession>A0A0F9CRE6</accession>
<evidence type="ECO:0008006" key="2">
    <source>
        <dbReference type="Google" id="ProtNLM"/>
    </source>
</evidence>
<evidence type="ECO:0000313" key="1">
    <source>
        <dbReference type="EMBL" id="KKL29012.1"/>
    </source>
</evidence>
<organism evidence="1">
    <name type="scientific">marine sediment metagenome</name>
    <dbReference type="NCBI Taxonomy" id="412755"/>
    <lineage>
        <taxon>unclassified sequences</taxon>
        <taxon>metagenomes</taxon>
        <taxon>ecological metagenomes</taxon>
    </lineage>
</organism>
<dbReference type="AlphaFoldDB" id="A0A0F9CRE6"/>
<protein>
    <recommendedName>
        <fullName evidence="2">Ferritin-like diiron domain-containing protein</fullName>
    </recommendedName>
</protein>
<feature type="non-terminal residue" evidence="1">
    <location>
        <position position="1"/>
    </location>
</feature>
<comment type="caution">
    <text evidence="1">The sequence shown here is derived from an EMBL/GenBank/DDBJ whole genome shotgun (WGS) entry which is preliminary data.</text>
</comment>
<name>A0A0F9CRE6_9ZZZZ</name>
<reference evidence="1" key="1">
    <citation type="journal article" date="2015" name="Nature">
        <title>Complex archaea that bridge the gap between prokaryotes and eukaryotes.</title>
        <authorList>
            <person name="Spang A."/>
            <person name="Saw J.H."/>
            <person name="Jorgensen S.L."/>
            <person name="Zaremba-Niedzwiedzka K."/>
            <person name="Martijn J."/>
            <person name="Lind A.E."/>
            <person name="van Eijk R."/>
            <person name="Schleper C."/>
            <person name="Guy L."/>
            <person name="Ettema T.J."/>
        </authorList>
    </citation>
    <scope>NUCLEOTIDE SEQUENCE</scope>
</reference>
<proteinExistence type="predicted"/>